<accession>A0A1Y2HPL0</accession>
<dbReference type="AlphaFoldDB" id="A0A1Y2HPL0"/>
<keyword evidence="2" id="KW-1185">Reference proteome</keyword>
<name>A0A1Y2HPL0_9FUNG</name>
<dbReference type="Proteomes" id="UP000193411">
    <property type="component" value="Unassembled WGS sequence"/>
</dbReference>
<organism evidence="1 2">
    <name type="scientific">Catenaria anguillulae PL171</name>
    <dbReference type="NCBI Taxonomy" id="765915"/>
    <lineage>
        <taxon>Eukaryota</taxon>
        <taxon>Fungi</taxon>
        <taxon>Fungi incertae sedis</taxon>
        <taxon>Blastocladiomycota</taxon>
        <taxon>Blastocladiomycetes</taxon>
        <taxon>Blastocladiales</taxon>
        <taxon>Catenariaceae</taxon>
        <taxon>Catenaria</taxon>
    </lineage>
</organism>
<protein>
    <submittedName>
        <fullName evidence="1">Uncharacterized protein</fullName>
    </submittedName>
</protein>
<gene>
    <name evidence="1" type="ORF">BCR44DRAFT_1432056</name>
</gene>
<evidence type="ECO:0000313" key="2">
    <source>
        <dbReference type="Proteomes" id="UP000193411"/>
    </source>
</evidence>
<comment type="caution">
    <text evidence="1">The sequence shown here is derived from an EMBL/GenBank/DDBJ whole genome shotgun (WGS) entry which is preliminary data.</text>
</comment>
<sequence>MCPQPPFQPFRRHQLAHHSHELVQHILILAAHQHVVKTNINHPCPYFLTSLALTPPDNYTALQQFVYLTSNCRLLDWWLVQSGLPALPSAKSRMHCSRRPNMSKCRHFSGSSNQLVPPHVQFNQRHLGYILSISCGWITSSLIDLVHWWRQRAVLVSTNARWLLCEERSLATKCEHFLDVIRWFGGLRPIDLEADRGCVQMLDFVLRKLRAQPSEVSLLDVFKPELVQAALDCGQVDVLDWWQANLGLVNEQGDSEARIQYSLDSKHDLSFTYTSCAMDCADSTDVLDLVAQGKRRNRAQVHGFGHGSSKRNGQYSGA</sequence>
<evidence type="ECO:0000313" key="1">
    <source>
        <dbReference type="EMBL" id="ORZ36520.1"/>
    </source>
</evidence>
<proteinExistence type="predicted"/>
<reference evidence="1 2" key="1">
    <citation type="submission" date="2016-07" db="EMBL/GenBank/DDBJ databases">
        <title>Pervasive Adenine N6-methylation of Active Genes in Fungi.</title>
        <authorList>
            <consortium name="DOE Joint Genome Institute"/>
            <person name="Mondo S.J."/>
            <person name="Dannebaum R.O."/>
            <person name="Kuo R.C."/>
            <person name="Labutti K."/>
            <person name="Haridas S."/>
            <person name="Kuo A."/>
            <person name="Salamov A."/>
            <person name="Ahrendt S.R."/>
            <person name="Lipzen A."/>
            <person name="Sullivan W."/>
            <person name="Andreopoulos W.B."/>
            <person name="Clum A."/>
            <person name="Lindquist E."/>
            <person name="Daum C."/>
            <person name="Ramamoorthy G.K."/>
            <person name="Gryganskyi A."/>
            <person name="Culley D."/>
            <person name="Magnuson J.K."/>
            <person name="James T.Y."/>
            <person name="O'Malley M.A."/>
            <person name="Stajich J.E."/>
            <person name="Spatafora J.W."/>
            <person name="Visel A."/>
            <person name="Grigoriev I.V."/>
        </authorList>
    </citation>
    <scope>NUCLEOTIDE SEQUENCE [LARGE SCALE GENOMIC DNA]</scope>
    <source>
        <strain evidence="1 2">PL171</strain>
    </source>
</reference>
<dbReference type="EMBL" id="MCFL01000016">
    <property type="protein sequence ID" value="ORZ36520.1"/>
    <property type="molecule type" value="Genomic_DNA"/>
</dbReference>